<gene>
    <name evidence="2" type="ORF">HNP82_002373</name>
</gene>
<comment type="caution">
    <text evidence="2">The sequence shown here is derived from an EMBL/GenBank/DDBJ whole genome shotgun (WGS) entry which is preliminary data.</text>
</comment>
<proteinExistence type="predicted"/>
<keyword evidence="1" id="KW-0732">Signal</keyword>
<evidence type="ECO:0000313" key="2">
    <source>
        <dbReference type="EMBL" id="MBB5265230.1"/>
    </source>
</evidence>
<sequence>MFLKKYRIFAALALCLILSCTGCSKDLILDGYNNLLHFTSQFALTPKKNLQGEKTEGSDTYTGSYTANYENFSGTEYLFGGTGLIREKGNDLTVTYKLKADSGSVRLYQTRGTDEQLIADTSASDTYILSLTSQDNYIAIECDDFCGSLQISVK</sequence>
<evidence type="ECO:0000256" key="1">
    <source>
        <dbReference type="SAM" id="SignalP"/>
    </source>
</evidence>
<accession>A0A7W8HBI6</accession>
<protein>
    <recommendedName>
        <fullName evidence="4">Lipoprotein</fullName>
    </recommendedName>
</protein>
<feature type="signal peptide" evidence="1">
    <location>
        <begin position="1"/>
        <end position="25"/>
    </location>
</feature>
<dbReference type="AlphaFoldDB" id="A0A7W8HBI6"/>
<dbReference type="Proteomes" id="UP000543642">
    <property type="component" value="Unassembled WGS sequence"/>
</dbReference>
<evidence type="ECO:0000313" key="3">
    <source>
        <dbReference type="Proteomes" id="UP000543642"/>
    </source>
</evidence>
<name>A0A7W8HBI6_9FIRM</name>
<evidence type="ECO:0008006" key="4">
    <source>
        <dbReference type="Google" id="ProtNLM"/>
    </source>
</evidence>
<dbReference type="RefSeq" id="WP_183774982.1">
    <property type="nucleotide sequence ID" value="NZ_JACHFW010000010.1"/>
</dbReference>
<dbReference type="PROSITE" id="PS51257">
    <property type="entry name" value="PROKAR_LIPOPROTEIN"/>
    <property type="match status" value="1"/>
</dbReference>
<organism evidence="2 3">
    <name type="scientific">Catenibacillus scindens</name>
    <dbReference type="NCBI Taxonomy" id="673271"/>
    <lineage>
        <taxon>Bacteria</taxon>
        <taxon>Bacillati</taxon>
        <taxon>Bacillota</taxon>
        <taxon>Clostridia</taxon>
        <taxon>Lachnospirales</taxon>
        <taxon>Lachnospiraceae</taxon>
        <taxon>Catenibacillus</taxon>
    </lineage>
</organism>
<dbReference type="EMBL" id="JACHFW010000010">
    <property type="protein sequence ID" value="MBB5265230.1"/>
    <property type="molecule type" value="Genomic_DNA"/>
</dbReference>
<reference evidence="2 3" key="1">
    <citation type="submission" date="2020-08" db="EMBL/GenBank/DDBJ databases">
        <title>Genomic Encyclopedia of Type Strains, Phase IV (KMG-IV): sequencing the most valuable type-strain genomes for metagenomic binning, comparative biology and taxonomic classification.</title>
        <authorList>
            <person name="Goeker M."/>
        </authorList>
    </citation>
    <scope>NUCLEOTIDE SEQUENCE [LARGE SCALE GENOMIC DNA]</scope>
    <source>
        <strain evidence="2 3">DSM 106146</strain>
    </source>
</reference>
<feature type="chain" id="PRO_5030668091" description="Lipoprotein" evidence="1">
    <location>
        <begin position="26"/>
        <end position="154"/>
    </location>
</feature>
<keyword evidence="3" id="KW-1185">Reference proteome</keyword>